<dbReference type="Proteomes" id="UP001152658">
    <property type="component" value="Unassembled WGS sequence"/>
</dbReference>
<dbReference type="RefSeq" id="WP_168523868.1">
    <property type="nucleotide sequence ID" value="NZ_CALYLA010000023.1"/>
</dbReference>
<evidence type="ECO:0000313" key="1">
    <source>
        <dbReference type="EMBL" id="CAH8241663.1"/>
    </source>
</evidence>
<accession>A0ABN8TY61</accession>
<reference evidence="1" key="1">
    <citation type="submission" date="2022-06" db="EMBL/GenBank/DDBJ databases">
        <authorList>
            <person name="Goudenege D."/>
            <person name="Le Roux F."/>
        </authorList>
    </citation>
    <scope>NUCLEOTIDE SEQUENCE</scope>
    <source>
        <strain evidence="1">12-063</strain>
    </source>
</reference>
<keyword evidence="2" id="KW-1185">Reference proteome</keyword>
<sequence>MNEKLNVRSMLVDKSTGKYVKVIDEVGLDDYIHCLTRAGTPTLTLPDFRKIIDYQHEHLDNLLKRHADEELQVKRGQVYNVWMRLKSLTNDYLKAPVVCDVISKSEEVSGWLHIRMNKLVDEYYHGTTFENLTYQEQDRALDAIITEVEAFIEIILCNIHSTSSIDIASLKHDSVIMGHCKAVNELLSKMVKGELSGQSRTVGHESYIYHFIMEDVGINSDALLSLIGMDSTSESLKKDLINSTEVHDDYEQWGNREYKTRVCSYSYVVADDHCISRIKKLSLALQKVSSVLKLLDILKTNDFRFEEQGSRTDEFEQEFKILIEKK</sequence>
<comment type="caution">
    <text evidence="1">The sequence shown here is derived from an EMBL/GenBank/DDBJ whole genome shotgun (WGS) entry which is preliminary data.</text>
</comment>
<gene>
    <name evidence="1" type="ORF">VAE063_980097</name>
</gene>
<name>A0ABN8TY61_9VIBR</name>
<organism evidence="1 2">
    <name type="scientific">Vibrio aestuarianus</name>
    <dbReference type="NCBI Taxonomy" id="28171"/>
    <lineage>
        <taxon>Bacteria</taxon>
        <taxon>Pseudomonadati</taxon>
        <taxon>Pseudomonadota</taxon>
        <taxon>Gammaproteobacteria</taxon>
        <taxon>Vibrionales</taxon>
        <taxon>Vibrionaceae</taxon>
        <taxon>Vibrio</taxon>
    </lineage>
</organism>
<evidence type="ECO:0000313" key="2">
    <source>
        <dbReference type="Proteomes" id="UP001152658"/>
    </source>
</evidence>
<dbReference type="EMBL" id="CALYLK010000139">
    <property type="protein sequence ID" value="CAH8241663.1"/>
    <property type="molecule type" value="Genomic_DNA"/>
</dbReference>
<proteinExistence type="predicted"/>
<protein>
    <submittedName>
        <fullName evidence="1">Uncharacterized protein</fullName>
    </submittedName>
</protein>